<dbReference type="InterPro" id="IPR050267">
    <property type="entry name" value="Anti-sigma-factor_SerPK"/>
</dbReference>
<gene>
    <name evidence="3" type="ORF">QEZ40_001825</name>
</gene>
<keyword evidence="1" id="KW-0808">Transferase</keyword>
<dbReference type="PANTHER" id="PTHR35526:SF3">
    <property type="entry name" value="ANTI-SIGMA-F FACTOR RSBW"/>
    <property type="match status" value="1"/>
</dbReference>
<dbReference type="SUPFAM" id="SSF55874">
    <property type="entry name" value="ATPase domain of HSP90 chaperone/DNA topoisomerase II/histidine kinase"/>
    <property type="match status" value="1"/>
</dbReference>
<dbReference type="Pfam" id="PF13581">
    <property type="entry name" value="HATPase_c_2"/>
    <property type="match status" value="1"/>
</dbReference>
<dbReference type="Proteomes" id="UP001223390">
    <property type="component" value="Unassembled WGS sequence"/>
</dbReference>
<evidence type="ECO:0000313" key="3">
    <source>
        <dbReference type="EMBL" id="MDK9497170.1"/>
    </source>
</evidence>
<keyword evidence="3" id="KW-0547">Nucleotide-binding</keyword>
<dbReference type="RefSeq" id="WP_285343039.1">
    <property type="nucleotide sequence ID" value="NZ_JASITI010000017.1"/>
</dbReference>
<evidence type="ECO:0000256" key="1">
    <source>
        <dbReference type="ARBA" id="ARBA00022527"/>
    </source>
</evidence>
<proteinExistence type="predicted"/>
<name>A0ABT7GU71_9ACTN</name>
<feature type="domain" description="Histidine kinase/HSP90-like ATPase" evidence="2">
    <location>
        <begin position="21"/>
        <end position="119"/>
    </location>
</feature>
<comment type="caution">
    <text evidence="3">The sequence shown here is derived from an EMBL/GenBank/DDBJ whole genome shotgun (WGS) entry which is preliminary data.</text>
</comment>
<organism evidence="3 4">
    <name type="scientific">Streptomyces katrae</name>
    <dbReference type="NCBI Taxonomy" id="68223"/>
    <lineage>
        <taxon>Bacteria</taxon>
        <taxon>Bacillati</taxon>
        <taxon>Actinomycetota</taxon>
        <taxon>Actinomycetes</taxon>
        <taxon>Kitasatosporales</taxon>
        <taxon>Streptomycetaceae</taxon>
        <taxon>Streptomyces</taxon>
    </lineage>
</organism>
<keyword evidence="1" id="KW-0418">Kinase</keyword>
<evidence type="ECO:0000313" key="4">
    <source>
        <dbReference type="Proteomes" id="UP001223390"/>
    </source>
</evidence>
<dbReference type="Gene3D" id="3.30.565.10">
    <property type="entry name" value="Histidine kinase-like ATPase, C-terminal domain"/>
    <property type="match status" value="1"/>
</dbReference>
<dbReference type="PANTHER" id="PTHR35526">
    <property type="entry name" value="ANTI-SIGMA-F FACTOR RSBW-RELATED"/>
    <property type="match status" value="1"/>
</dbReference>
<sequence length="126" mass="13411">MSHGLDLDDASGAAGCGAGVAWIRRTLTDMGLLAHDGDVVLVGAELLSNAVRHAGGARHLSLDRHDRFLRIAVSDHDPRPPRMGEHRPDSIGGHGLFLIDRLALRWGSRPAPGGKTVWADLPLPPP</sequence>
<evidence type="ECO:0000259" key="2">
    <source>
        <dbReference type="Pfam" id="PF13581"/>
    </source>
</evidence>
<keyword evidence="1" id="KW-0723">Serine/threonine-protein kinase</keyword>
<protein>
    <submittedName>
        <fullName evidence="3">ATP-binding protein</fullName>
    </submittedName>
</protein>
<dbReference type="EMBL" id="JASITI010000017">
    <property type="protein sequence ID" value="MDK9497170.1"/>
    <property type="molecule type" value="Genomic_DNA"/>
</dbReference>
<dbReference type="GO" id="GO:0005524">
    <property type="term" value="F:ATP binding"/>
    <property type="evidence" value="ECO:0007669"/>
    <property type="project" value="UniProtKB-KW"/>
</dbReference>
<dbReference type="InterPro" id="IPR003594">
    <property type="entry name" value="HATPase_dom"/>
</dbReference>
<dbReference type="InterPro" id="IPR036890">
    <property type="entry name" value="HATPase_C_sf"/>
</dbReference>
<accession>A0ABT7GU71</accession>
<dbReference type="CDD" id="cd16936">
    <property type="entry name" value="HATPase_RsbW-like"/>
    <property type="match status" value="1"/>
</dbReference>
<reference evidence="3 4" key="1">
    <citation type="submission" date="2023-05" db="EMBL/GenBank/DDBJ databases">
        <title>Sequencing and Assembly of Streptomyces sp. NP73.</title>
        <authorList>
            <person name="Konwar A.N."/>
            <person name="Saikia K."/>
            <person name="Thakur D."/>
        </authorList>
    </citation>
    <scope>NUCLEOTIDE SEQUENCE [LARGE SCALE GENOMIC DNA]</scope>
    <source>
        <strain evidence="3 4">NP73</strain>
    </source>
</reference>
<keyword evidence="4" id="KW-1185">Reference proteome</keyword>
<keyword evidence="3" id="KW-0067">ATP-binding</keyword>